<reference evidence="1 2" key="1">
    <citation type="submission" date="2021-10" db="EMBL/GenBank/DDBJ databases">
        <title>Anaerobic single-cell dispensing facilitates the cultivation of human gut bacteria.</title>
        <authorList>
            <person name="Afrizal A."/>
        </authorList>
    </citation>
    <scope>NUCLEOTIDE SEQUENCE [LARGE SCALE GENOMIC DNA]</scope>
    <source>
        <strain evidence="1 2">CLA-AA-H224</strain>
    </source>
</reference>
<evidence type="ECO:0000313" key="1">
    <source>
        <dbReference type="EMBL" id="MCC2221854.1"/>
    </source>
</evidence>
<proteinExistence type="predicted"/>
<organism evidence="1 2">
    <name type="scientific">Anthropogastromicrobium aceti</name>
    <dbReference type="NCBI Taxonomy" id="2981768"/>
    <lineage>
        <taxon>Bacteria</taxon>
        <taxon>Bacillati</taxon>
        <taxon>Bacillota</taxon>
        <taxon>Clostridia</taxon>
        <taxon>Lachnospirales</taxon>
        <taxon>Lachnospiraceae</taxon>
        <taxon>Anthropogastromicrobium</taxon>
    </lineage>
</organism>
<protein>
    <submittedName>
        <fullName evidence="1">Uncharacterized protein</fullName>
    </submittedName>
</protein>
<keyword evidence="2" id="KW-1185">Reference proteome</keyword>
<dbReference type="EMBL" id="JAJEQN010000022">
    <property type="protein sequence ID" value="MCC2221854.1"/>
    <property type="molecule type" value="Genomic_DNA"/>
</dbReference>
<name>A0AAE3E4W8_9FIRM</name>
<dbReference type="Proteomes" id="UP001198200">
    <property type="component" value="Unassembled WGS sequence"/>
</dbReference>
<sequence length="76" mass="8196">MNIALKKRLLAIVAALMFALSGITVLAGSYHLGVFTKNKGYEAGREIKNQATNTIKVQVTGSNWINLATNFLGCIL</sequence>
<gene>
    <name evidence="1" type="ORF">LKD48_09440</name>
</gene>
<comment type="caution">
    <text evidence="1">The sequence shown here is derived from an EMBL/GenBank/DDBJ whole genome shotgun (WGS) entry which is preliminary data.</text>
</comment>
<dbReference type="AlphaFoldDB" id="A0AAE3E4W8"/>
<accession>A0AAE3E4W8</accession>
<evidence type="ECO:0000313" key="2">
    <source>
        <dbReference type="Proteomes" id="UP001198200"/>
    </source>
</evidence>
<dbReference type="RefSeq" id="WP_308731872.1">
    <property type="nucleotide sequence ID" value="NZ_JAJEQN010000022.1"/>
</dbReference>